<dbReference type="AlphaFoldDB" id="A0AA40F6H7"/>
<feature type="region of interest" description="Disordered" evidence="3">
    <location>
        <begin position="215"/>
        <end position="260"/>
    </location>
</feature>
<name>A0AA40F6H7_9PEZI</name>
<comment type="caution">
    <text evidence="4">The sequence shown here is derived from an EMBL/GenBank/DDBJ whole genome shotgun (WGS) entry which is preliminary data.</text>
</comment>
<dbReference type="InterPro" id="IPR002164">
    <property type="entry name" value="NAP_family"/>
</dbReference>
<dbReference type="EMBL" id="JAUKUD010000002">
    <property type="protein sequence ID" value="KAK0752059.1"/>
    <property type="molecule type" value="Genomic_DNA"/>
</dbReference>
<dbReference type="GO" id="GO:0006334">
    <property type="term" value="P:nucleosome assembly"/>
    <property type="evidence" value="ECO:0007669"/>
    <property type="project" value="InterPro"/>
</dbReference>
<keyword evidence="5" id="KW-1185">Reference proteome</keyword>
<protein>
    <submittedName>
        <fullName evidence="4">Nucleosome assembly protein</fullName>
    </submittedName>
</protein>
<evidence type="ECO:0000313" key="5">
    <source>
        <dbReference type="Proteomes" id="UP001172155"/>
    </source>
</evidence>
<dbReference type="SUPFAM" id="SSF143113">
    <property type="entry name" value="NAP-like"/>
    <property type="match status" value="1"/>
</dbReference>
<evidence type="ECO:0000313" key="4">
    <source>
        <dbReference type="EMBL" id="KAK0752059.1"/>
    </source>
</evidence>
<organism evidence="4 5">
    <name type="scientific">Schizothecium vesticola</name>
    <dbReference type="NCBI Taxonomy" id="314040"/>
    <lineage>
        <taxon>Eukaryota</taxon>
        <taxon>Fungi</taxon>
        <taxon>Dikarya</taxon>
        <taxon>Ascomycota</taxon>
        <taxon>Pezizomycotina</taxon>
        <taxon>Sordariomycetes</taxon>
        <taxon>Sordariomycetidae</taxon>
        <taxon>Sordariales</taxon>
        <taxon>Schizotheciaceae</taxon>
        <taxon>Schizothecium</taxon>
    </lineage>
</organism>
<gene>
    <name evidence="4" type="ORF">B0T18DRAFT_319709</name>
</gene>
<feature type="compositionally biased region" description="Acidic residues" evidence="3">
    <location>
        <begin position="289"/>
        <end position="311"/>
    </location>
</feature>
<dbReference type="Proteomes" id="UP001172155">
    <property type="component" value="Unassembled WGS sequence"/>
</dbReference>
<accession>A0AA40F6H7</accession>
<feature type="compositionally biased region" description="Acidic residues" evidence="3">
    <location>
        <begin position="243"/>
        <end position="255"/>
    </location>
</feature>
<feature type="compositionally biased region" description="Basic and acidic residues" evidence="3">
    <location>
        <begin position="215"/>
        <end position="234"/>
    </location>
</feature>
<comment type="similarity">
    <text evidence="1 2">Belongs to the nucleosome assembly protein (NAP) family.</text>
</comment>
<dbReference type="Pfam" id="PF00956">
    <property type="entry name" value="NAP"/>
    <property type="match status" value="1"/>
</dbReference>
<evidence type="ECO:0000256" key="1">
    <source>
        <dbReference type="ARBA" id="ARBA00009947"/>
    </source>
</evidence>
<evidence type="ECO:0000256" key="2">
    <source>
        <dbReference type="RuleBase" id="RU003876"/>
    </source>
</evidence>
<reference evidence="4" key="1">
    <citation type="submission" date="2023-06" db="EMBL/GenBank/DDBJ databases">
        <title>Genome-scale phylogeny and comparative genomics of the fungal order Sordariales.</title>
        <authorList>
            <consortium name="Lawrence Berkeley National Laboratory"/>
            <person name="Hensen N."/>
            <person name="Bonometti L."/>
            <person name="Westerberg I."/>
            <person name="Brannstrom I.O."/>
            <person name="Guillou S."/>
            <person name="Cros-Aarteil S."/>
            <person name="Calhoun S."/>
            <person name="Haridas S."/>
            <person name="Kuo A."/>
            <person name="Mondo S."/>
            <person name="Pangilinan J."/>
            <person name="Riley R."/>
            <person name="LaButti K."/>
            <person name="Andreopoulos B."/>
            <person name="Lipzen A."/>
            <person name="Chen C."/>
            <person name="Yanf M."/>
            <person name="Daum C."/>
            <person name="Ng V."/>
            <person name="Clum A."/>
            <person name="Steindorff A."/>
            <person name="Ohm R."/>
            <person name="Martin F."/>
            <person name="Silar P."/>
            <person name="Natvig D."/>
            <person name="Lalanne C."/>
            <person name="Gautier V."/>
            <person name="Ament-velasquez S.L."/>
            <person name="Kruys A."/>
            <person name="Hutchinson M.I."/>
            <person name="Powell A.J."/>
            <person name="Barry K."/>
            <person name="Miller A.N."/>
            <person name="Grigoriev I.V."/>
            <person name="Debuchy R."/>
            <person name="Gladieux P."/>
            <person name="Thoren M.H."/>
            <person name="Johannesson H."/>
        </authorList>
    </citation>
    <scope>NUCLEOTIDE SEQUENCE</scope>
    <source>
        <strain evidence="4">SMH3187-1</strain>
    </source>
</reference>
<evidence type="ECO:0000256" key="3">
    <source>
        <dbReference type="SAM" id="MobiDB-lite"/>
    </source>
</evidence>
<dbReference type="PANTHER" id="PTHR11875">
    <property type="entry name" value="TESTIS-SPECIFIC Y-ENCODED PROTEIN"/>
    <property type="match status" value="1"/>
</dbReference>
<dbReference type="InterPro" id="IPR037231">
    <property type="entry name" value="NAP-like_sf"/>
</dbReference>
<dbReference type="Gene3D" id="3.30.1120.90">
    <property type="entry name" value="Nucleosome assembly protein"/>
    <property type="match status" value="1"/>
</dbReference>
<proteinExistence type="inferred from homology"/>
<sequence>MDVQTAGEESTITYQQLTDMEREFDDVETDILRYQVRRQLPLFERRHKLISEIRGFWPLVMEQAPPDIDEYIQPSDSNLLVTALTSLYVTHFEAEDGDPRSVAIRFEFDENEYFEDRVIEKKFWHRTSKDGWTGFVSEPVDIKWKEGKDLTEGLLGLAKALWDEEQAAGANGAGSKGKELTPNQKALKDKIEAIGLGGLSFFAWFGYRGPKVSAEESKLATKEEKERRERRGAGEEVSTPKNDDDDEDDEEEEFEIFPSGDQLALAIAEDLWPSAIKYFNQAQEDDALSDASFEDFDDEAGLSQVDSDEDERPSKKRKA</sequence>
<dbReference type="GO" id="GO:0005634">
    <property type="term" value="C:nucleus"/>
    <property type="evidence" value="ECO:0007669"/>
    <property type="project" value="InterPro"/>
</dbReference>
<feature type="region of interest" description="Disordered" evidence="3">
    <location>
        <begin position="289"/>
        <end position="319"/>
    </location>
</feature>